<dbReference type="Proteomes" id="UP001141434">
    <property type="component" value="Unassembled WGS sequence"/>
</dbReference>
<reference evidence="1" key="1">
    <citation type="submission" date="2022-11" db="EMBL/GenBank/DDBJ databases">
        <authorList>
            <person name="Petersen C."/>
        </authorList>
    </citation>
    <scope>NUCLEOTIDE SEQUENCE</scope>
    <source>
        <strain evidence="1">IBT 34128</strain>
    </source>
</reference>
<dbReference type="AlphaFoldDB" id="A0A9W9G9P8"/>
<dbReference type="EMBL" id="JAPMSZ010000001">
    <property type="protein sequence ID" value="KAJ5114729.1"/>
    <property type="molecule type" value="Genomic_DNA"/>
</dbReference>
<organism evidence="1 2">
    <name type="scientific">Penicillium alfredii</name>
    <dbReference type="NCBI Taxonomy" id="1506179"/>
    <lineage>
        <taxon>Eukaryota</taxon>
        <taxon>Fungi</taxon>
        <taxon>Dikarya</taxon>
        <taxon>Ascomycota</taxon>
        <taxon>Pezizomycotina</taxon>
        <taxon>Eurotiomycetes</taxon>
        <taxon>Eurotiomycetidae</taxon>
        <taxon>Eurotiales</taxon>
        <taxon>Aspergillaceae</taxon>
        <taxon>Penicillium</taxon>
    </lineage>
</organism>
<dbReference type="RefSeq" id="XP_056515922.1">
    <property type="nucleotide sequence ID" value="XM_056651072.1"/>
</dbReference>
<sequence length="163" mass="17798">MKDDGNFAHRNIRHICAAQTRVFLQRAGSSEHDPPSPPFSVRVSRFFESAYLFVGLYFVSLFSVGRSSIPTAPPRTRSLTSTNLALSLVLVPVGAGAQDLLVAAVEVEEEAVRVRVRADVLGESMMFGAQSVAAANEAMDKTPKLTDVAGEYWEQSLEIKAWL</sequence>
<reference evidence="1" key="2">
    <citation type="journal article" date="2023" name="IMA Fungus">
        <title>Comparative genomic study of the Penicillium genus elucidates a diverse pangenome and 15 lateral gene transfer events.</title>
        <authorList>
            <person name="Petersen C."/>
            <person name="Sorensen T."/>
            <person name="Nielsen M.R."/>
            <person name="Sondergaard T.E."/>
            <person name="Sorensen J.L."/>
            <person name="Fitzpatrick D.A."/>
            <person name="Frisvad J.C."/>
            <person name="Nielsen K.L."/>
        </authorList>
    </citation>
    <scope>NUCLEOTIDE SEQUENCE</scope>
    <source>
        <strain evidence="1">IBT 34128</strain>
    </source>
</reference>
<evidence type="ECO:0000313" key="1">
    <source>
        <dbReference type="EMBL" id="KAJ5114729.1"/>
    </source>
</evidence>
<dbReference type="GeneID" id="81390240"/>
<name>A0A9W9G9P8_9EURO</name>
<gene>
    <name evidence="1" type="ORF">NUU61_000488</name>
</gene>
<keyword evidence="2" id="KW-1185">Reference proteome</keyword>
<proteinExistence type="predicted"/>
<comment type="caution">
    <text evidence="1">The sequence shown here is derived from an EMBL/GenBank/DDBJ whole genome shotgun (WGS) entry which is preliminary data.</text>
</comment>
<protein>
    <submittedName>
        <fullName evidence="1">Uncharacterized protein</fullName>
    </submittedName>
</protein>
<accession>A0A9W9G9P8</accession>
<evidence type="ECO:0000313" key="2">
    <source>
        <dbReference type="Proteomes" id="UP001141434"/>
    </source>
</evidence>